<evidence type="ECO:0008006" key="6">
    <source>
        <dbReference type="Google" id="ProtNLM"/>
    </source>
</evidence>
<evidence type="ECO:0000256" key="1">
    <source>
        <dbReference type="SAM" id="Phobius"/>
    </source>
</evidence>
<name>A0A564G426_9HYPH</name>
<evidence type="ECO:0000313" key="4">
    <source>
        <dbReference type="Proteomes" id="UP000401717"/>
    </source>
</evidence>
<dbReference type="OrthoDB" id="7864805at2"/>
<dbReference type="Proteomes" id="UP001055303">
    <property type="component" value="Unassembled WGS sequence"/>
</dbReference>
<dbReference type="Proteomes" id="UP000401717">
    <property type="component" value="Unassembled WGS sequence"/>
</dbReference>
<sequence length="147" mass="15322">MWYLYGLAMLAGLANAIQPGPNSTLAKASAQPFFAGLVVVIVSGTALLVTGLVSGRLSVPSYEQATHIPWWAWCGGVLGTVLTLSQLFIAPKLGAAPFLGTLVTVGVLASIVLDHYGWVGFEVHQASMWRVLGGVLMVAGVALVALF</sequence>
<accession>A0A564G426</accession>
<keyword evidence="1" id="KW-0812">Transmembrane</keyword>
<dbReference type="GO" id="GO:0005886">
    <property type="term" value="C:plasma membrane"/>
    <property type="evidence" value="ECO:0007669"/>
    <property type="project" value="TreeGrafter"/>
</dbReference>
<keyword evidence="1" id="KW-0472">Membrane</keyword>
<dbReference type="PANTHER" id="PTHR34821">
    <property type="entry name" value="INNER MEMBRANE PROTEIN YDCZ"/>
    <property type="match status" value="1"/>
</dbReference>
<evidence type="ECO:0000313" key="5">
    <source>
        <dbReference type="Proteomes" id="UP001055303"/>
    </source>
</evidence>
<dbReference type="EMBL" id="CABFVH010000049">
    <property type="protein sequence ID" value="VUF15249.1"/>
    <property type="molecule type" value="Genomic_DNA"/>
</dbReference>
<dbReference type="EMBL" id="BPQI01000176">
    <property type="protein sequence ID" value="GJD58909.1"/>
    <property type="molecule type" value="Genomic_DNA"/>
</dbReference>
<reference evidence="3 4" key="1">
    <citation type="submission" date="2019-06" db="EMBL/GenBank/DDBJ databases">
        <authorList>
            <person name="Rodrigo-Torres L."/>
            <person name="Arahal R. D."/>
            <person name="Lucena T."/>
        </authorList>
    </citation>
    <scope>NUCLEOTIDE SEQUENCE [LARGE SCALE GENOMIC DNA]</scope>
    <source>
        <strain evidence="3 4">SW08-7</strain>
    </source>
</reference>
<keyword evidence="1" id="KW-1133">Transmembrane helix</keyword>
<keyword evidence="5" id="KW-1185">Reference proteome</keyword>
<feature type="transmembrane region" description="Helical" evidence="1">
    <location>
        <begin position="70"/>
        <end position="89"/>
    </location>
</feature>
<evidence type="ECO:0000313" key="2">
    <source>
        <dbReference type="EMBL" id="GJD58909.1"/>
    </source>
</evidence>
<feature type="transmembrane region" description="Helical" evidence="1">
    <location>
        <begin position="128"/>
        <end position="146"/>
    </location>
</feature>
<dbReference type="PANTHER" id="PTHR34821:SF2">
    <property type="entry name" value="INNER MEMBRANE PROTEIN YDCZ"/>
    <property type="match status" value="1"/>
</dbReference>
<dbReference type="AlphaFoldDB" id="A0A564G426"/>
<dbReference type="Pfam" id="PF04657">
    <property type="entry name" value="DMT_YdcZ"/>
    <property type="match status" value="1"/>
</dbReference>
<dbReference type="InterPro" id="IPR006750">
    <property type="entry name" value="YdcZ"/>
</dbReference>
<feature type="transmembrane region" description="Helical" evidence="1">
    <location>
        <begin position="32"/>
        <end position="58"/>
    </location>
</feature>
<feature type="transmembrane region" description="Helical" evidence="1">
    <location>
        <begin position="95"/>
        <end position="116"/>
    </location>
</feature>
<proteinExistence type="predicted"/>
<reference evidence="2" key="3">
    <citation type="submission" date="2021-08" db="EMBL/GenBank/DDBJ databases">
        <authorList>
            <person name="Tani A."/>
            <person name="Ola A."/>
            <person name="Ogura Y."/>
            <person name="Katsura K."/>
            <person name="Hayashi T."/>
        </authorList>
    </citation>
    <scope>NUCLEOTIDE SEQUENCE</scope>
    <source>
        <strain evidence="2">DSM 22415</strain>
    </source>
</reference>
<reference evidence="2" key="2">
    <citation type="journal article" date="2021" name="Front. Microbiol.">
        <title>Comprehensive Comparative Genomics and Phenotyping of Methylobacterium Species.</title>
        <authorList>
            <person name="Alessa O."/>
            <person name="Ogura Y."/>
            <person name="Fujitani Y."/>
            <person name="Takami H."/>
            <person name="Hayashi T."/>
            <person name="Sahin N."/>
            <person name="Tani A."/>
        </authorList>
    </citation>
    <scope>NUCLEOTIDE SEQUENCE</scope>
    <source>
        <strain evidence="2">DSM 22415</strain>
    </source>
</reference>
<evidence type="ECO:0000313" key="3">
    <source>
        <dbReference type="EMBL" id="VUF15249.1"/>
    </source>
</evidence>
<organism evidence="3 4">
    <name type="scientific">Methylobacterium dankookense</name>
    <dbReference type="NCBI Taxonomy" id="560405"/>
    <lineage>
        <taxon>Bacteria</taxon>
        <taxon>Pseudomonadati</taxon>
        <taxon>Pseudomonadota</taxon>
        <taxon>Alphaproteobacteria</taxon>
        <taxon>Hyphomicrobiales</taxon>
        <taxon>Methylobacteriaceae</taxon>
        <taxon>Methylobacterium</taxon>
    </lineage>
</organism>
<dbReference type="RefSeq" id="WP_144767674.1">
    <property type="nucleotide sequence ID" value="NZ_BPQI01000176.1"/>
</dbReference>
<protein>
    <recommendedName>
        <fullName evidence="6">Inner membrane protein YdcZ</fullName>
    </recommendedName>
</protein>
<gene>
    <name evidence="2" type="ORF">IFDJLNFL_4835</name>
    <name evidence="3" type="ORF">MTDSW087_04985</name>
</gene>